<dbReference type="EMBL" id="JAANIU010000213">
    <property type="protein sequence ID" value="KAG1574056.1"/>
    <property type="molecule type" value="Genomic_DNA"/>
</dbReference>
<organism evidence="2 3">
    <name type="scientific">Rhizopus delemar</name>
    <dbReference type="NCBI Taxonomy" id="936053"/>
    <lineage>
        <taxon>Eukaryota</taxon>
        <taxon>Fungi</taxon>
        <taxon>Fungi incertae sedis</taxon>
        <taxon>Mucoromycota</taxon>
        <taxon>Mucoromycotina</taxon>
        <taxon>Mucoromycetes</taxon>
        <taxon>Mucorales</taxon>
        <taxon>Mucorineae</taxon>
        <taxon>Rhizopodaceae</taxon>
        <taxon>Rhizopus</taxon>
    </lineage>
</organism>
<dbReference type="AlphaFoldDB" id="A0A9P6ZAI7"/>
<feature type="compositionally biased region" description="Basic and acidic residues" evidence="1">
    <location>
        <begin position="219"/>
        <end position="228"/>
    </location>
</feature>
<evidence type="ECO:0000256" key="1">
    <source>
        <dbReference type="SAM" id="MobiDB-lite"/>
    </source>
</evidence>
<accession>A0A9P6ZAI7</accession>
<reference evidence="2 3" key="1">
    <citation type="journal article" date="2020" name="Microb. Genom.">
        <title>Genetic diversity of clinical and environmental Mucorales isolates obtained from an investigation of mucormycosis cases among solid organ transplant recipients.</title>
        <authorList>
            <person name="Nguyen M.H."/>
            <person name="Kaul D."/>
            <person name="Muto C."/>
            <person name="Cheng S.J."/>
            <person name="Richter R.A."/>
            <person name="Bruno V.M."/>
            <person name="Liu G."/>
            <person name="Beyhan S."/>
            <person name="Sundermann A.J."/>
            <person name="Mounaud S."/>
            <person name="Pasculle A.W."/>
            <person name="Nierman W.C."/>
            <person name="Driscoll E."/>
            <person name="Cumbie R."/>
            <person name="Clancy C.J."/>
            <person name="Dupont C.L."/>
        </authorList>
    </citation>
    <scope>NUCLEOTIDE SEQUENCE [LARGE SCALE GENOMIC DNA]</scope>
    <source>
        <strain evidence="2 3">GL24</strain>
    </source>
</reference>
<keyword evidence="3" id="KW-1185">Reference proteome</keyword>
<proteinExistence type="predicted"/>
<protein>
    <submittedName>
        <fullName evidence="2">Uncharacterized protein</fullName>
    </submittedName>
</protein>
<dbReference type="Proteomes" id="UP000740926">
    <property type="component" value="Unassembled WGS sequence"/>
</dbReference>
<comment type="caution">
    <text evidence="2">The sequence shown here is derived from an EMBL/GenBank/DDBJ whole genome shotgun (WGS) entry which is preliminary data.</text>
</comment>
<sequence length="395" mass="45222">MQHHLEEATITAEEEMDLGVGIGHAVNLFMQEEEAERLTSSNINPEDQQAVSEAINIFLSTGIVEIIPTQSEKYLSKFFTIQESTKRRSILDCQRLSQYIQCEYLKMEGTLALSELIEKGDFMWIPIQPKENEDYSAFTQDQQSSTEDQTSITANQEFLQMDCSSTREGCINDLSDRRSASPYSSPATRFSKELTIEQPELGKTLPDISTKSTSVSMVEKIDSNEERPTNSVYETTNTTDHNLHRQLRLGLGSELTNDQSVWLLEQETSIDVRELKAVYFALKMHAKKIRKLYNKGFHRQRDSIEIHNMILGNSFTPTTEISRDDSGHLQQIQFEGNLSAYTGIKSTNADRLSKQLLSFFEWTIPKKRFQQILQQWGPLSIDTFAAPHNHQLKKY</sequence>
<feature type="compositionally biased region" description="Polar residues" evidence="1">
    <location>
        <begin position="207"/>
        <end position="216"/>
    </location>
</feature>
<feature type="region of interest" description="Disordered" evidence="1">
    <location>
        <begin position="174"/>
        <end position="236"/>
    </location>
</feature>
<evidence type="ECO:0000313" key="2">
    <source>
        <dbReference type="EMBL" id="KAG1574056.1"/>
    </source>
</evidence>
<evidence type="ECO:0000313" key="3">
    <source>
        <dbReference type="Proteomes" id="UP000740926"/>
    </source>
</evidence>
<gene>
    <name evidence="2" type="ORF">G6F50_002304</name>
</gene>
<name>A0A9P6ZAI7_9FUNG</name>